<keyword evidence="3" id="KW-1185">Reference proteome</keyword>
<dbReference type="AlphaFoldDB" id="A0A397U7I2"/>
<reference evidence="2 3" key="1">
    <citation type="submission" date="2018-06" db="EMBL/GenBank/DDBJ databases">
        <title>Comparative genomics reveals the genomic features of Rhizophagus irregularis, R. cerebriforme, R. diaphanum and Gigaspora rosea, and their symbiotic lifestyle signature.</title>
        <authorList>
            <person name="Morin E."/>
            <person name="San Clemente H."/>
            <person name="Chen E.C.H."/>
            <person name="De La Providencia I."/>
            <person name="Hainaut M."/>
            <person name="Kuo A."/>
            <person name="Kohler A."/>
            <person name="Murat C."/>
            <person name="Tang N."/>
            <person name="Roy S."/>
            <person name="Loubradou J."/>
            <person name="Henrissat B."/>
            <person name="Grigoriev I.V."/>
            <person name="Corradi N."/>
            <person name="Roux C."/>
            <person name="Martin F.M."/>
        </authorList>
    </citation>
    <scope>NUCLEOTIDE SEQUENCE [LARGE SCALE GENOMIC DNA]</scope>
    <source>
        <strain evidence="2 3">DAOM 194757</strain>
    </source>
</reference>
<dbReference type="Proteomes" id="UP000266673">
    <property type="component" value="Unassembled WGS sequence"/>
</dbReference>
<comment type="caution">
    <text evidence="2">The sequence shown here is derived from an EMBL/GenBank/DDBJ whole genome shotgun (WGS) entry which is preliminary data.</text>
</comment>
<name>A0A397U7I2_9GLOM</name>
<organism evidence="2 3">
    <name type="scientific">Gigaspora rosea</name>
    <dbReference type="NCBI Taxonomy" id="44941"/>
    <lineage>
        <taxon>Eukaryota</taxon>
        <taxon>Fungi</taxon>
        <taxon>Fungi incertae sedis</taxon>
        <taxon>Mucoromycota</taxon>
        <taxon>Glomeromycotina</taxon>
        <taxon>Glomeromycetes</taxon>
        <taxon>Diversisporales</taxon>
        <taxon>Gigasporaceae</taxon>
        <taxon>Gigaspora</taxon>
    </lineage>
</organism>
<keyword evidence="1" id="KW-0472">Membrane</keyword>
<accession>A0A397U7I2</accession>
<evidence type="ECO:0000313" key="3">
    <source>
        <dbReference type="Proteomes" id="UP000266673"/>
    </source>
</evidence>
<feature type="transmembrane region" description="Helical" evidence="1">
    <location>
        <begin position="26"/>
        <end position="43"/>
    </location>
</feature>
<protein>
    <submittedName>
        <fullName evidence="2">Uncharacterized protein</fullName>
    </submittedName>
</protein>
<keyword evidence="1" id="KW-0812">Transmembrane</keyword>
<evidence type="ECO:0000313" key="2">
    <source>
        <dbReference type="EMBL" id="RIB06235.1"/>
    </source>
</evidence>
<evidence type="ECO:0000256" key="1">
    <source>
        <dbReference type="SAM" id="Phobius"/>
    </source>
</evidence>
<sequence>MKLSNPSNYKWVTQFGSPAPSASPKLITIIIPVGLVIIGIVIGRREYFDEVKKYRSYPEYIDPNQTILVSYDSSYQAVSNDTKFI</sequence>
<proteinExistence type="predicted"/>
<dbReference type="EMBL" id="QKWP01001849">
    <property type="protein sequence ID" value="RIB06235.1"/>
    <property type="molecule type" value="Genomic_DNA"/>
</dbReference>
<gene>
    <name evidence="2" type="ORF">C2G38_2217639</name>
</gene>
<keyword evidence="1" id="KW-1133">Transmembrane helix</keyword>